<dbReference type="AlphaFoldDB" id="A0ABD1LXN9"/>
<dbReference type="Proteomes" id="UP001603857">
    <property type="component" value="Unassembled WGS sequence"/>
</dbReference>
<sequence>MHEENEALTLLKDVSAYDDIFPGYGKPDDSFKLLKFGVNRSRDRKEWMNNKIGTRRKPRPDYNIPFL</sequence>
<evidence type="ECO:0000313" key="3">
    <source>
        <dbReference type="Proteomes" id="UP001603857"/>
    </source>
</evidence>
<proteinExistence type="predicted"/>
<comment type="caution">
    <text evidence="2">The sequence shown here is derived from an EMBL/GenBank/DDBJ whole genome shotgun (WGS) entry which is preliminary data.</text>
</comment>
<dbReference type="EMBL" id="JBGMDY010000007">
    <property type="protein sequence ID" value="KAL2327695.1"/>
    <property type="molecule type" value="Genomic_DNA"/>
</dbReference>
<keyword evidence="3" id="KW-1185">Reference proteome</keyword>
<organism evidence="2 3">
    <name type="scientific">Flemingia macrophylla</name>
    <dbReference type="NCBI Taxonomy" id="520843"/>
    <lineage>
        <taxon>Eukaryota</taxon>
        <taxon>Viridiplantae</taxon>
        <taxon>Streptophyta</taxon>
        <taxon>Embryophyta</taxon>
        <taxon>Tracheophyta</taxon>
        <taxon>Spermatophyta</taxon>
        <taxon>Magnoliopsida</taxon>
        <taxon>eudicotyledons</taxon>
        <taxon>Gunneridae</taxon>
        <taxon>Pentapetalae</taxon>
        <taxon>rosids</taxon>
        <taxon>fabids</taxon>
        <taxon>Fabales</taxon>
        <taxon>Fabaceae</taxon>
        <taxon>Papilionoideae</taxon>
        <taxon>50 kb inversion clade</taxon>
        <taxon>NPAAA clade</taxon>
        <taxon>indigoferoid/millettioid clade</taxon>
        <taxon>Phaseoleae</taxon>
        <taxon>Flemingia</taxon>
    </lineage>
</organism>
<gene>
    <name evidence="2" type="ORF">Fmac_021122</name>
</gene>
<evidence type="ECO:0000256" key="1">
    <source>
        <dbReference type="SAM" id="MobiDB-lite"/>
    </source>
</evidence>
<name>A0ABD1LXN9_9FABA</name>
<reference evidence="2 3" key="1">
    <citation type="submission" date="2024-08" db="EMBL/GenBank/DDBJ databases">
        <title>Insights into the chromosomal genome structure of Flemingia macrophylla.</title>
        <authorList>
            <person name="Ding Y."/>
            <person name="Zhao Y."/>
            <person name="Bi W."/>
            <person name="Wu M."/>
            <person name="Zhao G."/>
            <person name="Gong Y."/>
            <person name="Li W."/>
            <person name="Zhang P."/>
        </authorList>
    </citation>
    <scope>NUCLEOTIDE SEQUENCE [LARGE SCALE GENOMIC DNA]</scope>
    <source>
        <strain evidence="2">DYQJB</strain>
        <tissue evidence="2">Leaf</tissue>
    </source>
</reference>
<protein>
    <submittedName>
        <fullName evidence="2">Uncharacterized protein</fullName>
    </submittedName>
</protein>
<feature type="region of interest" description="Disordered" evidence="1">
    <location>
        <begin position="48"/>
        <end position="67"/>
    </location>
</feature>
<evidence type="ECO:0000313" key="2">
    <source>
        <dbReference type="EMBL" id="KAL2327695.1"/>
    </source>
</evidence>
<accession>A0ABD1LXN9</accession>